<name>A0A8H5IEH9_9HYPO</name>
<reference evidence="1 2" key="1">
    <citation type="submission" date="2020-05" db="EMBL/GenBank/DDBJ databases">
        <title>Identification and distribution of gene clusters putatively required for synthesis of sphingolipid metabolism inhibitors in phylogenetically diverse species of the filamentous fungus Fusarium.</title>
        <authorList>
            <person name="Kim H.-S."/>
            <person name="Busman M."/>
            <person name="Brown D.W."/>
            <person name="Divon H."/>
            <person name="Uhlig S."/>
            <person name="Proctor R.H."/>
        </authorList>
    </citation>
    <scope>NUCLEOTIDE SEQUENCE [LARGE SCALE GENOMIC DNA]</scope>
    <source>
        <strain evidence="1 2">NRRL 53147</strain>
    </source>
</reference>
<dbReference type="AlphaFoldDB" id="A0A8H5IEH9"/>
<dbReference type="InterPro" id="IPR036770">
    <property type="entry name" value="Ankyrin_rpt-contain_sf"/>
</dbReference>
<proteinExistence type="predicted"/>
<organism evidence="1 2">
    <name type="scientific">Fusarium mexicanum</name>
    <dbReference type="NCBI Taxonomy" id="751941"/>
    <lineage>
        <taxon>Eukaryota</taxon>
        <taxon>Fungi</taxon>
        <taxon>Dikarya</taxon>
        <taxon>Ascomycota</taxon>
        <taxon>Pezizomycotina</taxon>
        <taxon>Sordariomycetes</taxon>
        <taxon>Hypocreomycetidae</taxon>
        <taxon>Hypocreales</taxon>
        <taxon>Nectriaceae</taxon>
        <taxon>Fusarium</taxon>
        <taxon>Fusarium fujikuroi species complex</taxon>
    </lineage>
</organism>
<evidence type="ECO:0000313" key="1">
    <source>
        <dbReference type="EMBL" id="KAF5535532.1"/>
    </source>
</evidence>
<sequence length="142" mass="16193">MLITAGTIVCSKDENGDTPLQLLLLLLLQRKWYLLVDADGGEVWEGPIYPTMDLLVSKGIDINARNELGEPPIFAFFREGDLHVHMARVYPYKCFGHFSCVYHSEVKRQALGEKIPVLWAFFEKVGVDWTAVKRRGSRYSMS</sequence>
<dbReference type="EMBL" id="JAAOAM010000273">
    <property type="protein sequence ID" value="KAF5535532.1"/>
    <property type="molecule type" value="Genomic_DNA"/>
</dbReference>
<dbReference type="Gene3D" id="1.25.40.20">
    <property type="entry name" value="Ankyrin repeat-containing domain"/>
    <property type="match status" value="1"/>
</dbReference>
<keyword evidence="2" id="KW-1185">Reference proteome</keyword>
<protein>
    <submittedName>
        <fullName evidence="1">Uncharacterized protein</fullName>
    </submittedName>
</protein>
<gene>
    <name evidence="1" type="ORF">FMEXI_10799</name>
</gene>
<dbReference type="SUPFAM" id="SSF48403">
    <property type="entry name" value="Ankyrin repeat"/>
    <property type="match status" value="1"/>
</dbReference>
<comment type="caution">
    <text evidence="1">The sequence shown here is derived from an EMBL/GenBank/DDBJ whole genome shotgun (WGS) entry which is preliminary data.</text>
</comment>
<accession>A0A8H5IEH9</accession>
<dbReference type="Proteomes" id="UP000522262">
    <property type="component" value="Unassembled WGS sequence"/>
</dbReference>
<evidence type="ECO:0000313" key="2">
    <source>
        <dbReference type="Proteomes" id="UP000522262"/>
    </source>
</evidence>